<keyword evidence="3 6" id="KW-0378">Hydrolase</keyword>
<dbReference type="Proteomes" id="UP000190140">
    <property type="component" value="Unassembled WGS sequence"/>
</dbReference>
<evidence type="ECO:0000259" key="5">
    <source>
        <dbReference type="SMART" id="SM00849"/>
    </source>
</evidence>
<keyword evidence="2" id="KW-0479">Metal-binding</keyword>
<evidence type="ECO:0000256" key="4">
    <source>
        <dbReference type="ARBA" id="ARBA00022833"/>
    </source>
</evidence>
<dbReference type="InterPro" id="IPR051453">
    <property type="entry name" value="MBL_Glyoxalase_II"/>
</dbReference>
<gene>
    <name evidence="6" type="ORF">CLOTH_00570</name>
</gene>
<dbReference type="Gene3D" id="3.60.15.10">
    <property type="entry name" value="Ribonuclease Z/Hydroxyacylglutathione hydrolase-like"/>
    <property type="match status" value="1"/>
</dbReference>
<dbReference type="EC" id="3.-.-.-" evidence="6"/>
<dbReference type="STRING" id="29349.CLOTH_00570"/>
<dbReference type="SMART" id="SM00849">
    <property type="entry name" value="Lactamase_B"/>
    <property type="match status" value="1"/>
</dbReference>
<dbReference type="InterPro" id="IPR001279">
    <property type="entry name" value="Metallo-B-lactamas"/>
</dbReference>
<dbReference type="RefSeq" id="WP_079410079.1">
    <property type="nucleotide sequence ID" value="NZ_MZGW01000001.1"/>
</dbReference>
<dbReference type="Pfam" id="PF00753">
    <property type="entry name" value="Lactamase_B"/>
    <property type="match status" value="1"/>
</dbReference>
<name>A0A1V4IAV0_9FIRM</name>
<feature type="domain" description="Metallo-beta-lactamase" evidence="5">
    <location>
        <begin position="12"/>
        <end position="188"/>
    </location>
</feature>
<accession>A0A1V4IAV0</accession>
<evidence type="ECO:0000256" key="3">
    <source>
        <dbReference type="ARBA" id="ARBA00022801"/>
    </source>
</evidence>
<evidence type="ECO:0000256" key="1">
    <source>
        <dbReference type="ARBA" id="ARBA00001947"/>
    </source>
</evidence>
<dbReference type="SUPFAM" id="SSF56281">
    <property type="entry name" value="Metallo-hydrolase/oxidoreductase"/>
    <property type="match status" value="1"/>
</dbReference>
<comment type="caution">
    <text evidence="6">The sequence shown here is derived from an EMBL/GenBank/DDBJ whole genome shotgun (WGS) entry which is preliminary data.</text>
</comment>
<dbReference type="PANTHER" id="PTHR46233:SF3">
    <property type="entry name" value="HYDROXYACYLGLUTATHIONE HYDROLASE GLOC"/>
    <property type="match status" value="1"/>
</dbReference>
<organism evidence="6 7">
    <name type="scientific">Alkalithermobacter paradoxus</name>
    <dbReference type="NCBI Taxonomy" id="29349"/>
    <lineage>
        <taxon>Bacteria</taxon>
        <taxon>Bacillati</taxon>
        <taxon>Bacillota</taxon>
        <taxon>Clostridia</taxon>
        <taxon>Peptostreptococcales</taxon>
        <taxon>Tepidibacteraceae</taxon>
        <taxon>Alkalithermobacter</taxon>
    </lineage>
</organism>
<dbReference type="CDD" id="cd06262">
    <property type="entry name" value="metallo-hydrolase-like_MBL-fold"/>
    <property type="match status" value="1"/>
</dbReference>
<sequence>MIIKKIVAGIYGVNCYIIGDNETKKCAVIDPGGNHKEILDEIDKSELDLEYIILTHGHGDHIGAVKELKDSTDAKILAHKEEKYILNNKEFNLTSIMSCEDVEIEADIYLNDKDKIGVGNLELEIIHTPGHTPGCICIKVGDVIFTGDTLFAGSIGRTDLEGGDYNTILNSLDKLAKLQDDLTVFPGHGPATRIGIEKVTNSFINNR</sequence>
<reference evidence="6 7" key="1">
    <citation type="submission" date="2017-03" db="EMBL/GenBank/DDBJ databases">
        <title>Genome sequence of Clostridium thermoalcaliphilum DSM 7309.</title>
        <authorList>
            <person name="Poehlein A."/>
            <person name="Daniel R."/>
        </authorList>
    </citation>
    <scope>NUCLEOTIDE SEQUENCE [LARGE SCALE GENOMIC DNA]</scope>
    <source>
        <strain evidence="6 7">DSM 7309</strain>
    </source>
</reference>
<comment type="cofactor">
    <cofactor evidence="1">
        <name>Zn(2+)</name>
        <dbReference type="ChEBI" id="CHEBI:29105"/>
    </cofactor>
</comment>
<evidence type="ECO:0000313" key="7">
    <source>
        <dbReference type="Proteomes" id="UP000190140"/>
    </source>
</evidence>
<proteinExistence type="predicted"/>
<evidence type="ECO:0000256" key="2">
    <source>
        <dbReference type="ARBA" id="ARBA00022723"/>
    </source>
</evidence>
<dbReference type="GO" id="GO:0016787">
    <property type="term" value="F:hydrolase activity"/>
    <property type="evidence" value="ECO:0007669"/>
    <property type="project" value="UniProtKB-KW"/>
</dbReference>
<dbReference type="OrthoDB" id="9802248at2"/>
<protein>
    <submittedName>
        <fullName evidence="6">Putative metallo-hydrolase</fullName>
        <ecNumber evidence="6">3.-.-.-</ecNumber>
    </submittedName>
</protein>
<dbReference type="GO" id="GO:0046872">
    <property type="term" value="F:metal ion binding"/>
    <property type="evidence" value="ECO:0007669"/>
    <property type="project" value="UniProtKB-KW"/>
</dbReference>
<keyword evidence="7" id="KW-1185">Reference proteome</keyword>
<keyword evidence="4" id="KW-0862">Zinc</keyword>
<dbReference type="PANTHER" id="PTHR46233">
    <property type="entry name" value="HYDROXYACYLGLUTATHIONE HYDROLASE GLOC"/>
    <property type="match status" value="1"/>
</dbReference>
<dbReference type="AlphaFoldDB" id="A0A1V4IAV0"/>
<dbReference type="InterPro" id="IPR036866">
    <property type="entry name" value="RibonucZ/Hydroxyglut_hydro"/>
</dbReference>
<evidence type="ECO:0000313" key="6">
    <source>
        <dbReference type="EMBL" id="OPJ56775.1"/>
    </source>
</evidence>
<dbReference type="EMBL" id="MZGW01000001">
    <property type="protein sequence ID" value="OPJ56775.1"/>
    <property type="molecule type" value="Genomic_DNA"/>
</dbReference>